<protein>
    <submittedName>
        <fullName evidence="1">Uncharacterized protein</fullName>
    </submittedName>
</protein>
<sequence length="324" mass="34842">MAANKVAAVGQSHLHSPPFFLPSSTAPLKRLSAWSMPSTFASLLFKAVFMASSSPAICSMLSSASCSMSIPRPMPSSLPSVTNPVMNTEVLLSKDKAPAFPSIFSDTCWAVLSFSSRESFSVVRESIAISMLLFSAMSPSITTSIFRSSLSASSLLFFSFSNCNLSRRTSAFSRSRSLKTASFSACRWAFLPVMSPLKSTSADRVDERSATCPCKVAISPSRLAFNSSTAFKPSIIFSSSVTCVIIALHLFASSVSFLWVDSLSRVACSKAFSRPSFSAATRSKRSFALLRASSTEPNFSSKAIFSCRMASLFETFPCRSAILV</sequence>
<accession>A0A4S8K1Q4</accession>
<dbReference type="EMBL" id="PYDT01000002">
    <property type="protein sequence ID" value="THU68656.1"/>
    <property type="molecule type" value="Genomic_DNA"/>
</dbReference>
<gene>
    <name evidence="1" type="ORF">C4D60_Mb08t06160</name>
</gene>
<proteinExistence type="predicted"/>
<dbReference type="AlphaFoldDB" id="A0A4S8K1Q4"/>
<reference evidence="1 2" key="1">
    <citation type="journal article" date="2019" name="Nat. Plants">
        <title>Genome sequencing of Musa balbisiana reveals subgenome evolution and function divergence in polyploid bananas.</title>
        <authorList>
            <person name="Yao X."/>
        </authorList>
    </citation>
    <scope>NUCLEOTIDE SEQUENCE [LARGE SCALE GENOMIC DNA]</scope>
    <source>
        <strain evidence="2">cv. DH-PKW</strain>
        <tissue evidence="1">Leaves</tissue>
    </source>
</reference>
<dbReference type="Proteomes" id="UP000317650">
    <property type="component" value="Chromosome 8"/>
</dbReference>
<keyword evidence="2" id="KW-1185">Reference proteome</keyword>
<organism evidence="1 2">
    <name type="scientific">Musa balbisiana</name>
    <name type="common">Banana</name>
    <dbReference type="NCBI Taxonomy" id="52838"/>
    <lineage>
        <taxon>Eukaryota</taxon>
        <taxon>Viridiplantae</taxon>
        <taxon>Streptophyta</taxon>
        <taxon>Embryophyta</taxon>
        <taxon>Tracheophyta</taxon>
        <taxon>Spermatophyta</taxon>
        <taxon>Magnoliopsida</taxon>
        <taxon>Liliopsida</taxon>
        <taxon>Zingiberales</taxon>
        <taxon>Musaceae</taxon>
        <taxon>Musa</taxon>
    </lineage>
</organism>
<evidence type="ECO:0000313" key="1">
    <source>
        <dbReference type="EMBL" id="THU68656.1"/>
    </source>
</evidence>
<name>A0A4S8K1Q4_MUSBA</name>
<comment type="caution">
    <text evidence="1">The sequence shown here is derived from an EMBL/GenBank/DDBJ whole genome shotgun (WGS) entry which is preliminary data.</text>
</comment>
<evidence type="ECO:0000313" key="2">
    <source>
        <dbReference type="Proteomes" id="UP000317650"/>
    </source>
</evidence>